<dbReference type="Gene3D" id="1.10.150.240">
    <property type="entry name" value="Putative phosphatase, domain 2"/>
    <property type="match status" value="1"/>
</dbReference>
<dbReference type="InterPro" id="IPR006439">
    <property type="entry name" value="HAD-SF_hydro_IA"/>
</dbReference>
<proteinExistence type="predicted"/>
<dbReference type="RefSeq" id="WP_199384155.1">
    <property type="nucleotide sequence ID" value="NZ_JAEMHM010000008.1"/>
</dbReference>
<dbReference type="PRINTS" id="PR00413">
    <property type="entry name" value="HADHALOGNASE"/>
</dbReference>
<dbReference type="InterPro" id="IPR036412">
    <property type="entry name" value="HAD-like_sf"/>
</dbReference>
<organism evidence="1 2">
    <name type="scientific">Geomesophilobacter sediminis</name>
    <dbReference type="NCBI Taxonomy" id="2798584"/>
    <lineage>
        <taxon>Bacteria</taxon>
        <taxon>Pseudomonadati</taxon>
        <taxon>Thermodesulfobacteriota</taxon>
        <taxon>Desulfuromonadia</taxon>
        <taxon>Geobacterales</taxon>
        <taxon>Geobacteraceae</taxon>
        <taxon>Geomesophilobacter</taxon>
    </lineage>
</organism>
<dbReference type="EMBL" id="JAEMHM010000008">
    <property type="protein sequence ID" value="MBJ6725267.1"/>
    <property type="molecule type" value="Genomic_DNA"/>
</dbReference>
<evidence type="ECO:0000313" key="2">
    <source>
        <dbReference type="Proteomes" id="UP000636888"/>
    </source>
</evidence>
<dbReference type="InterPro" id="IPR023198">
    <property type="entry name" value="PGP-like_dom2"/>
</dbReference>
<dbReference type="PANTHER" id="PTHR43611">
    <property type="entry name" value="ALPHA-D-GLUCOSE 1-PHOSPHATE PHOSPHATASE"/>
    <property type="match status" value="1"/>
</dbReference>
<dbReference type="SUPFAM" id="SSF56784">
    <property type="entry name" value="HAD-like"/>
    <property type="match status" value="1"/>
</dbReference>
<dbReference type="AlphaFoldDB" id="A0A8J7IYJ7"/>
<protein>
    <submittedName>
        <fullName evidence="1">HAD family phosphatase</fullName>
    </submittedName>
</protein>
<dbReference type="Gene3D" id="3.40.50.1000">
    <property type="entry name" value="HAD superfamily/HAD-like"/>
    <property type="match status" value="1"/>
</dbReference>
<comment type="caution">
    <text evidence="1">The sequence shown here is derived from an EMBL/GenBank/DDBJ whole genome shotgun (WGS) entry which is preliminary data.</text>
</comment>
<reference evidence="1" key="1">
    <citation type="submission" date="2020-12" db="EMBL/GenBank/DDBJ databases">
        <title>Geomonas sp. Red875, isolated from river sediment.</title>
        <authorList>
            <person name="Xu Z."/>
            <person name="Zhang Z."/>
            <person name="Masuda Y."/>
            <person name="Itoh H."/>
            <person name="Senoo K."/>
        </authorList>
    </citation>
    <scope>NUCLEOTIDE SEQUENCE</scope>
    <source>
        <strain evidence="1">Red875</strain>
    </source>
</reference>
<dbReference type="SFLD" id="SFLDG01129">
    <property type="entry name" value="C1.5:_HAD__Beta-PGM__Phosphata"/>
    <property type="match status" value="1"/>
</dbReference>
<keyword evidence="2" id="KW-1185">Reference proteome</keyword>
<dbReference type="InterPro" id="IPR023214">
    <property type="entry name" value="HAD_sf"/>
</dbReference>
<evidence type="ECO:0000313" key="1">
    <source>
        <dbReference type="EMBL" id="MBJ6725267.1"/>
    </source>
</evidence>
<dbReference type="NCBIfam" id="TIGR01509">
    <property type="entry name" value="HAD-SF-IA-v3"/>
    <property type="match status" value="1"/>
</dbReference>
<dbReference type="Pfam" id="PF00702">
    <property type="entry name" value="Hydrolase"/>
    <property type="match status" value="1"/>
</dbReference>
<dbReference type="CDD" id="cd02603">
    <property type="entry name" value="HAD_sEH-N_like"/>
    <property type="match status" value="1"/>
</dbReference>
<dbReference type="SFLD" id="SFLDS00003">
    <property type="entry name" value="Haloacid_Dehalogenase"/>
    <property type="match status" value="1"/>
</dbReference>
<sequence>MTAITTLFLDIGGVLLTNGWDRKARRSAAQKFVLDYEEMNERHHLTFDTYEAGKLSLEEYLDRVVFYEERSFSREQFRQFMFAQSQPIPEMIDLVVGLKPRYGLKVAAVHNEGRELNSHRIQSFNLGSFIDFFISSCFVHFRKPDADIFRVALDVAQVAPEQVMYIEDRPMFVDIARGLGINAILHLGVETTRRELEEFGLVLTPSSPPPSS</sequence>
<name>A0A8J7IYJ7_9BACT</name>
<gene>
    <name evidence="1" type="ORF">JFN93_11150</name>
</gene>
<accession>A0A8J7IYJ7</accession>
<dbReference type="PANTHER" id="PTHR43611:SF3">
    <property type="entry name" value="FLAVIN MONONUCLEOTIDE HYDROLASE 1, CHLOROPLATIC"/>
    <property type="match status" value="1"/>
</dbReference>
<dbReference type="Proteomes" id="UP000636888">
    <property type="component" value="Unassembled WGS sequence"/>
</dbReference>